<keyword evidence="1" id="KW-0812">Transmembrane</keyword>
<dbReference type="Proteomes" id="UP001235939">
    <property type="component" value="Chromosome 11"/>
</dbReference>
<feature type="domain" description="Reverse transcriptase" evidence="2">
    <location>
        <begin position="61"/>
        <end position="112"/>
    </location>
</feature>
<dbReference type="SUPFAM" id="SSF56672">
    <property type="entry name" value="DNA/RNA polymerases"/>
    <property type="match status" value="1"/>
</dbReference>
<dbReference type="Gene3D" id="3.30.70.270">
    <property type="match status" value="1"/>
</dbReference>
<evidence type="ECO:0000256" key="1">
    <source>
        <dbReference type="SAM" id="Phobius"/>
    </source>
</evidence>
<keyword evidence="4" id="KW-1185">Reference proteome</keyword>
<protein>
    <recommendedName>
        <fullName evidence="2">Reverse transcriptase domain-containing protein</fullName>
    </recommendedName>
</protein>
<dbReference type="InterPro" id="IPR000477">
    <property type="entry name" value="RT_dom"/>
</dbReference>
<proteinExistence type="predicted"/>
<reference evidence="3 4" key="1">
    <citation type="submission" date="2022-01" db="EMBL/GenBank/DDBJ databases">
        <title>A chromosomal length assembly of Cordylochernes scorpioides.</title>
        <authorList>
            <person name="Zeh D."/>
            <person name="Zeh J."/>
        </authorList>
    </citation>
    <scope>NUCLEOTIDE SEQUENCE [LARGE SCALE GENOMIC DNA]</scope>
    <source>
        <strain evidence="3">IN4F17</strain>
        <tissue evidence="3">Whole Body</tissue>
    </source>
</reference>
<dbReference type="InterPro" id="IPR043502">
    <property type="entry name" value="DNA/RNA_pol_sf"/>
</dbReference>
<dbReference type="Pfam" id="PF00078">
    <property type="entry name" value="RVT_1"/>
    <property type="match status" value="1"/>
</dbReference>
<evidence type="ECO:0000259" key="2">
    <source>
        <dbReference type="Pfam" id="PF00078"/>
    </source>
</evidence>
<dbReference type="PANTHER" id="PTHR24559:SF444">
    <property type="entry name" value="REVERSE TRANSCRIPTASE DOMAIN-CONTAINING PROTEIN"/>
    <property type="match status" value="1"/>
</dbReference>
<dbReference type="InterPro" id="IPR053134">
    <property type="entry name" value="RNA-dir_DNA_polymerase"/>
</dbReference>
<evidence type="ECO:0000313" key="3">
    <source>
        <dbReference type="EMBL" id="UYV73711.1"/>
    </source>
</evidence>
<dbReference type="PANTHER" id="PTHR24559">
    <property type="entry name" value="TRANSPOSON TY3-I GAG-POL POLYPROTEIN"/>
    <property type="match status" value="1"/>
</dbReference>
<name>A0ABY6L064_9ARAC</name>
<feature type="transmembrane region" description="Helical" evidence="1">
    <location>
        <begin position="43"/>
        <end position="61"/>
    </location>
</feature>
<dbReference type="InterPro" id="IPR043128">
    <property type="entry name" value="Rev_trsase/Diguanyl_cyclase"/>
</dbReference>
<gene>
    <name evidence="3" type="ORF">LAZ67_11000464</name>
</gene>
<organism evidence="3 4">
    <name type="scientific">Cordylochernes scorpioides</name>
    <dbReference type="NCBI Taxonomy" id="51811"/>
    <lineage>
        <taxon>Eukaryota</taxon>
        <taxon>Metazoa</taxon>
        <taxon>Ecdysozoa</taxon>
        <taxon>Arthropoda</taxon>
        <taxon>Chelicerata</taxon>
        <taxon>Arachnida</taxon>
        <taxon>Pseudoscorpiones</taxon>
        <taxon>Cheliferoidea</taxon>
        <taxon>Chernetidae</taxon>
        <taxon>Cordylochernes</taxon>
    </lineage>
</organism>
<sequence length="135" mass="14993">MKPNDLVYFYLMGIVTTMIVIPSTCADCHSLRTAGSLLQDNDMGVVAPVTILLILLTGLVSESDREKTAFITPDGLYQFKVMPFGLCNAPATFERMMDNLLKGLKWTTCLCYLGAPNQGYTLRCLLLLLTTKKLY</sequence>
<dbReference type="EMBL" id="CP092873">
    <property type="protein sequence ID" value="UYV73711.1"/>
    <property type="molecule type" value="Genomic_DNA"/>
</dbReference>
<keyword evidence="1" id="KW-1133">Transmembrane helix</keyword>
<keyword evidence="1" id="KW-0472">Membrane</keyword>
<accession>A0ABY6L064</accession>
<evidence type="ECO:0000313" key="4">
    <source>
        <dbReference type="Proteomes" id="UP001235939"/>
    </source>
</evidence>
<feature type="transmembrane region" description="Helical" evidence="1">
    <location>
        <begin position="7"/>
        <end position="23"/>
    </location>
</feature>
<dbReference type="Gene3D" id="3.10.10.10">
    <property type="entry name" value="HIV Type 1 Reverse Transcriptase, subunit A, domain 1"/>
    <property type="match status" value="1"/>
</dbReference>